<dbReference type="PATRIC" id="fig|1303518.3.peg.2346"/>
<dbReference type="eggNOG" id="COG0457">
    <property type="taxonomic scope" value="Bacteria"/>
</dbReference>
<keyword evidence="3" id="KW-1185">Reference proteome</keyword>
<dbReference type="SUPFAM" id="SSF48452">
    <property type="entry name" value="TPR-like"/>
    <property type="match status" value="1"/>
</dbReference>
<organism evidence="2 3">
    <name type="scientific">Chthonomonas calidirosea (strain DSM 23976 / ICMP 18418 / T49)</name>
    <dbReference type="NCBI Taxonomy" id="1303518"/>
    <lineage>
        <taxon>Bacteria</taxon>
        <taxon>Bacillati</taxon>
        <taxon>Armatimonadota</taxon>
        <taxon>Chthonomonadia</taxon>
        <taxon>Chthonomonadales</taxon>
        <taxon>Chthonomonadaceae</taxon>
        <taxon>Chthonomonas</taxon>
    </lineage>
</organism>
<dbReference type="EMBL" id="HF951689">
    <property type="protein sequence ID" value="CCW36065.1"/>
    <property type="molecule type" value="Genomic_DNA"/>
</dbReference>
<dbReference type="AlphaFoldDB" id="S0EZT9"/>
<feature type="repeat" description="TPR" evidence="1">
    <location>
        <begin position="310"/>
        <end position="343"/>
    </location>
</feature>
<dbReference type="InterPro" id="IPR019734">
    <property type="entry name" value="TPR_rpt"/>
</dbReference>
<evidence type="ECO:0000313" key="2">
    <source>
        <dbReference type="EMBL" id="CCW36065.1"/>
    </source>
</evidence>
<dbReference type="Proteomes" id="UP000014227">
    <property type="component" value="Chromosome I"/>
</dbReference>
<dbReference type="STRING" id="454171.CP488_01836"/>
<dbReference type="InParanoid" id="S0EZT9"/>
<dbReference type="PROSITE" id="PS50005">
    <property type="entry name" value="TPR"/>
    <property type="match status" value="1"/>
</dbReference>
<proteinExistence type="predicted"/>
<evidence type="ECO:0000313" key="3">
    <source>
        <dbReference type="Proteomes" id="UP000014227"/>
    </source>
</evidence>
<dbReference type="Gene3D" id="1.25.40.10">
    <property type="entry name" value="Tetratricopeptide repeat domain"/>
    <property type="match status" value="1"/>
</dbReference>
<dbReference type="KEGG" id="ccz:CCALI_02258"/>
<name>S0EZT9_CHTCT</name>
<evidence type="ECO:0000256" key="1">
    <source>
        <dbReference type="PROSITE-ProRule" id="PRU00339"/>
    </source>
</evidence>
<protein>
    <submittedName>
        <fullName evidence="2">Uncharacterized protein</fullName>
    </submittedName>
</protein>
<gene>
    <name evidence="2" type="ORF">CCALI_02258</name>
</gene>
<keyword evidence="1" id="KW-0802">TPR repeat</keyword>
<reference evidence="3" key="1">
    <citation type="submission" date="2013-03" db="EMBL/GenBank/DDBJ databases">
        <title>Genome sequence of Chthonomonas calidirosea, the first sequenced genome from the Armatimonadetes phylum (formally candidate division OP10).</title>
        <authorList>
            <person name="Lee K.C.Y."/>
            <person name="Morgan X.C."/>
            <person name="Dunfield P.F."/>
            <person name="Tamas I."/>
            <person name="Houghton K.M."/>
            <person name="Vyssotski M."/>
            <person name="Ryan J.L.J."/>
            <person name="Lagutin K."/>
            <person name="McDonald I.R."/>
            <person name="Stott M.B."/>
        </authorList>
    </citation>
    <scope>NUCLEOTIDE SEQUENCE [LARGE SCALE GENOMIC DNA]</scope>
    <source>
        <strain evidence="3">DSM 23976 / ICMP 18418 / T49</strain>
    </source>
</reference>
<sequence>MVLHPVITTPFSAWVLHDAANNTTTVLDNTGVLGTYGIFLVYGLDGPVPFSQPESGVFPSLSICQIIQPKRRYILANHLISPVPGPDKALDDQILFPNGTLLPMAIGLPYPFFDAPSIAPPPKASNIAEIEVNDTFHDYLLFQPLGGCPIPIQEITWQWQAHAVRHNNRWSLLPHSRLSWRISPYYPQLPQWSQRVTRQSLYDVCFPITRSEFGSLIGALNHLQNFGLDLVRVGQGADDNGDLAIALQLYQNALAHLNALDFQTELQNDMSFQFALGGSLPDTKLLYSVLAQKDQVVQGISEALRRLVAAEIYLKMGQIQLERGKAADALQSLKESQQLEPQNPMVSLYLSLAYYRLEHVQQARDSFAQYAEKSGRAFTTIDYDTPQKLGGLILLSLAAEGNWGLLGPAGDRRRAAAYEAEATALLPNASLPPYRD</sequence>
<dbReference type="InterPro" id="IPR011990">
    <property type="entry name" value="TPR-like_helical_dom_sf"/>
</dbReference>
<accession>S0EZT9</accession>
<dbReference type="HOGENOM" id="CLU_628062_0_0_0"/>